<comment type="caution">
    <text evidence="1">The sequence shown here is derived from an EMBL/GenBank/DDBJ whole genome shotgun (WGS) entry which is preliminary data.</text>
</comment>
<protein>
    <recommendedName>
        <fullName evidence="3">Multifunctional 2-oxoglutarate metabolism enzyme C-terminal domain-containing protein</fullName>
    </recommendedName>
</protein>
<dbReference type="InterPro" id="IPR042179">
    <property type="entry name" value="KGD_C_sf"/>
</dbReference>
<evidence type="ECO:0008006" key="3">
    <source>
        <dbReference type="Google" id="ProtNLM"/>
    </source>
</evidence>
<sequence length="73" mass="8028">MRRRSSIPPLTDGSCALLSNRQHEQQRCATPLTLPRLAGIKRVSRRAMSAPSSGSSKVHAVEQQEILDTAFAR</sequence>
<dbReference type="Proteomes" id="UP000193087">
    <property type="component" value="Unassembled WGS sequence"/>
</dbReference>
<gene>
    <name evidence="1" type="ORF">AWC22_03300</name>
</gene>
<organism evidence="1 2">
    <name type="scientific">Mycobacterium riyadhense</name>
    <dbReference type="NCBI Taxonomy" id="486698"/>
    <lineage>
        <taxon>Bacteria</taxon>
        <taxon>Bacillati</taxon>
        <taxon>Actinomycetota</taxon>
        <taxon>Actinomycetes</taxon>
        <taxon>Mycobacteriales</taxon>
        <taxon>Mycobacteriaceae</taxon>
        <taxon>Mycobacterium</taxon>
    </lineage>
</organism>
<dbReference type="STRING" id="486698.AWC22_03300"/>
<name>A0A1X2BIL3_9MYCO</name>
<evidence type="ECO:0000313" key="1">
    <source>
        <dbReference type="EMBL" id="ORW63467.1"/>
    </source>
</evidence>
<dbReference type="Gene3D" id="3.40.50.11610">
    <property type="entry name" value="Multifunctional 2-oxoglutarate metabolism enzyme, C-terminal domain"/>
    <property type="match status" value="1"/>
</dbReference>
<accession>A0A1X2BIL3</accession>
<evidence type="ECO:0000313" key="2">
    <source>
        <dbReference type="Proteomes" id="UP000193087"/>
    </source>
</evidence>
<dbReference type="AlphaFoldDB" id="A0A1X2BIL3"/>
<proteinExistence type="predicted"/>
<keyword evidence="2" id="KW-1185">Reference proteome</keyword>
<dbReference type="EMBL" id="LQPQ01000211">
    <property type="protein sequence ID" value="ORW63467.1"/>
    <property type="molecule type" value="Genomic_DNA"/>
</dbReference>
<reference evidence="1 2" key="1">
    <citation type="submission" date="2016-01" db="EMBL/GenBank/DDBJ databases">
        <title>The new phylogeny of the genus Mycobacterium.</title>
        <authorList>
            <person name="Tarcisio F."/>
            <person name="Conor M."/>
            <person name="Antonella G."/>
            <person name="Elisabetta G."/>
            <person name="Giulia F.S."/>
            <person name="Sara T."/>
            <person name="Anna F."/>
            <person name="Clotilde B."/>
            <person name="Roberto B."/>
            <person name="Veronica D.S."/>
            <person name="Fabio R."/>
            <person name="Monica P."/>
            <person name="Olivier J."/>
            <person name="Enrico T."/>
            <person name="Nicola S."/>
        </authorList>
    </citation>
    <scope>NUCLEOTIDE SEQUENCE [LARGE SCALE GENOMIC DNA]</scope>
    <source>
        <strain evidence="1 2">DSM 45176</strain>
    </source>
</reference>